<evidence type="ECO:0000259" key="8">
    <source>
        <dbReference type="Pfam" id="PF00892"/>
    </source>
</evidence>
<sequence>MGAAPSTPARGQVYAALLAVWLLWGSTFLSIRVLVGQVPPLLAAGCRFTVAGGILFLAVGVKCARSAGPGVREQLRGRVPRLALLGVLHFLVANGMVSLAEQHLESGTTGVLFATVPLWLIGVRALAGNRPRAVELCAGALGLGGVALLLGFRTGPLGPSLMVLAAAGAWAAAGFLAERPEKRPDAAPPAGAGLASAVQMLSGGLALLLCSLLSGEWAQLDVNRVRPTAWLAGIHLILFGSLVGFWAYTWLVTRIDARLAATYAYVQPVITMLLGWLLLDERLTAAALGGTALIIVAVAWMVLTRSRDGAAKAKPEPNDGELTVENKEAESTP</sequence>
<evidence type="ECO:0000256" key="5">
    <source>
        <dbReference type="ARBA" id="ARBA00023136"/>
    </source>
</evidence>
<dbReference type="Gene3D" id="1.10.3730.20">
    <property type="match status" value="1"/>
</dbReference>
<feature type="transmembrane region" description="Helical" evidence="7">
    <location>
        <begin position="285"/>
        <end position="303"/>
    </location>
</feature>
<feature type="region of interest" description="Disordered" evidence="6">
    <location>
        <begin position="310"/>
        <end position="333"/>
    </location>
</feature>
<dbReference type="Proteomes" id="UP000192726">
    <property type="component" value="Chromosome"/>
</dbReference>
<feature type="domain" description="EamA" evidence="8">
    <location>
        <begin position="161"/>
        <end position="302"/>
    </location>
</feature>
<feature type="transmembrane region" description="Helical" evidence="7">
    <location>
        <begin position="260"/>
        <end position="279"/>
    </location>
</feature>
<protein>
    <recommendedName>
        <fullName evidence="8">EamA domain-containing protein</fullName>
    </recommendedName>
</protein>
<dbReference type="KEGG" id="sgv:B1H19_09085"/>
<dbReference type="InterPro" id="IPR050638">
    <property type="entry name" value="AA-Vitamin_Transporters"/>
</dbReference>
<gene>
    <name evidence="9" type="ORF">B1H19_09085</name>
</gene>
<feature type="transmembrane region" description="Helical" evidence="7">
    <location>
        <begin position="82"/>
        <end position="100"/>
    </location>
</feature>
<dbReference type="PANTHER" id="PTHR32322">
    <property type="entry name" value="INNER MEMBRANE TRANSPORTER"/>
    <property type="match status" value="1"/>
</dbReference>
<dbReference type="InterPro" id="IPR037185">
    <property type="entry name" value="EmrE-like"/>
</dbReference>
<dbReference type="RefSeq" id="WP_083104113.1">
    <property type="nucleotide sequence ID" value="NZ_CP020569.1"/>
</dbReference>
<evidence type="ECO:0000256" key="3">
    <source>
        <dbReference type="ARBA" id="ARBA00022692"/>
    </source>
</evidence>
<comment type="subcellular location">
    <subcellularLocation>
        <location evidence="1">Membrane</location>
        <topology evidence="1">Multi-pass membrane protein</topology>
    </subcellularLocation>
</comment>
<feature type="domain" description="EamA" evidence="8">
    <location>
        <begin position="16"/>
        <end position="150"/>
    </location>
</feature>
<organism evidence="9 10">
    <name type="scientific">Streptomyces gilvosporeus</name>
    <dbReference type="NCBI Taxonomy" id="553510"/>
    <lineage>
        <taxon>Bacteria</taxon>
        <taxon>Bacillati</taxon>
        <taxon>Actinomycetota</taxon>
        <taxon>Actinomycetes</taxon>
        <taxon>Kitasatosporales</taxon>
        <taxon>Streptomycetaceae</taxon>
        <taxon>Streptomyces</taxon>
    </lineage>
</organism>
<feature type="transmembrane region" description="Helical" evidence="7">
    <location>
        <begin position="158"/>
        <end position="177"/>
    </location>
</feature>
<feature type="transmembrane region" description="Helical" evidence="7">
    <location>
        <begin position="12"/>
        <end position="35"/>
    </location>
</feature>
<comment type="similarity">
    <text evidence="2">Belongs to the EamA transporter family.</text>
</comment>
<evidence type="ECO:0000256" key="6">
    <source>
        <dbReference type="SAM" id="MobiDB-lite"/>
    </source>
</evidence>
<evidence type="ECO:0000313" key="10">
    <source>
        <dbReference type="Proteomes" id="UP000192726"/>
    </source>
</evidence>
<dbReference type="AlphaFoldDB" id="A0A1V0TNT7"/>
<reference evidence="9 10" key="1">
    <citation type="submission" date="2017-04" db="EMBL/GenBank/DDBJ databases">
        <title>Complete Genome Sequence of Streptomyces gilvosporeus F607, a Capable Producer of Natamycin.</title>
        <authorList>
            <person name="Zong G."/>
            <person name="Zhong C."/>
            <person name="Fu J."/>
            <person name="Qin R."/>
            <person name="Cao G."/>
        </authorList>
    </citation>
    <scope>NUCLEOTIDE SEQUENCE [LARGE SCALE GENOMIC DNA]</scope>
    <source>
        <strain evidence="9 10">F607</strain>
    </source>
</reference>
<dbReference type="InterPro" id="IPR000620">
    <property type="entry name" value="EamA_dom"/>
</dbReference>
<evidence type="ECO:0000256" key="7">
    <source>
        <dbReference type="SAM" id="Phobius"/>
    </source>
</evidence>
<accession>A0A1V0TNT7</accession>
<evidence type="ECO:0000256" key="2">
    <source>
        <dbReference type="ARBA" id="ARBA00007362"/>
    </source>
</evidence>
<evidence type="ECO:0000256" key="1">
    <source>
        <dbReference type="ARBA" id="ARBA00004141"/>
    </source>
</evidence>
<feature type="transmembrane region" description="Helical" evidence="7">
    <location>
        <begin position="106"/>
        <end position="126"/>
    </location>
</feature>
<dbReference type="SUPFAM" id="SSF103481">
    <property type="entry name" value="Multidrug resistance efflux transporter EmrE"/>
    <property type="match status" value="1"/>
</dbReference>
<dbReference type="OrthoDB" id="5242975at2"/>
<keyword evidence="3 7" id="KW-0812">Transmembrane</keyword>
<name>A0A1V0TNT7_9ACTN</name>
<keyword evidence="4 7" id="KW-1133">Transmembrane helix</keyword>
<feature type="transmembrane region" description="Helical" evidence="7">
    <location>
        <begin position="229"/>
        <end position="248"/>
    </location>
</feature>
<feature type="transmembrane region" description="Helical" evidence="7">
    <location>
        <begin position="41"/>
        <end position="61"/>
    </location>
</feature>
<feature type="transmembrane region" description="Helical" evidence="7">
    <location>
        <begin position="133"/>
        <end position="152"/>
    </location>
</feature>
<evidence type="ECO:0000313" key="9">
    <source>
        <dbReference type="EMBL" id="ARF54332.1"/>
    </source>
</evidence>
<evidence type="ECO:0000256" key="4">
    <source>
        <dbReference type="ARBA" id="ARBA00022989"/>
    </source>
</evidence>
<feature type="transmembrane region" description="Helical" evidence="7">
    <location>
        <begin position="189"/>
        <end position="209"/>
    </location>
</feature>
<dbReference type="EMBL" id="CP020569">
    <property type="protein sequence ID" value="ARF54332.1"/>
    <property type="molecule type" value="Genomic_DNA"/>
</dbReference>
<dbReference type="STRING" id="553510.B1H19_09085"/>
<dbReference type="GO" id="GO:0016020">
    <property type="term" value="C:membrane"/>
    <property type="evidence" value="ECO:0007669"/>
    <property type="project" value="UniProtKB-SubCell"/>
</dbReference>
<keyword evidence="10" id="KW-1185">Reference proteome</keyword>
<keyword evidence="5 7" id="KW-0472">Membrane</keyword>
<feature type="compositionally biased region" description="Basic and acidic residues" evidence="6">
    <location>
        <begin position="324"/>
        <end position="333"/>
    </location>
</feature>
<dbReference type="PANTHER" id="PTHR32322:SF2">
    <property type="entry name" value="EAMA DOMAIN-CONTAINING PROTEIN"/>
    <property type="match status" value="1"/>
</dbReference>
<dbReference type="Pfam" id="PF00892">
    <property type="entry name" value="EamA"/>
    <property type="match status" value="2"/>
</dbReference>
<proteinExistence type="inferred from homology"/>